<dbReference type="AlphaFoldDB" id="A0A9D3ZHU1"/>
<name>A0A9D3ZHU1_9ROSI</name>
<comment type="caution">
    <text evidence="1">The sequence shown here is derived from an EMBL/GenBank/DDBJ whole genome shotgun (WGS) entry which is preliminary data.</text>
</comment>
<gene>
    <name evidence="1" type="ORF">J1N35_040528</name>
</gene>
<proteinExistence type="predicted"/>
<evidence type="ECO:0000313" key="2">
    <source>
        <dbReference type="Proteomes" id="UP000828251"/>
    </source>
</evidence>
<organism evidence="1 2">
    <name type="scientific">Gossypium stocksii</name>
    <dbReference type="NCBI Taxonomy" id="47602"/>
    <lineage>
        <taxon>Eukaryota</taxon>
        <taxon>Viridiplantae</taxon>
        <taxon>Streptophyta</taxon>
        <taxon>Embryophyta</taxon>
        <taxon>Tracheophyta</taxon>
        <taxon>Spermatophyta</taxon>
        <taxon>Magnoliopsida</taxon>
        <taxon>eudicotyledons</taxon>
        <taxon>Gunneridae</taxon>
        <taxon>Pentapetalae</taxon>
        <taxon>rosids</taxon>
        <taxon>malvids</taxon>
        <taxon>Malvales</taxon>
        <taxon>Malvaceae</taxon>
        <taxon>Malvoideae</taxon>
        <taxon>Gossypium</taxon>
    </lineage>
</organism>
<accession>A0A9D3ZHU1</accession>
<sequence>MKKNVGIALKFTTNEDSESSEEVNEDEEVNKDEEMEMFTGRFKRFMKSNKGRRF</sequence>
<evidence type="ECO:0000313" key="1">
    <source>
        <dbReference type="EMBL" id="KAH1038785.1"/>
    </source>
</evidence>
<keyword evidence="2" id="KW-1185">Reference proteome</keyword>
<dbReference type="EMBL" id="JAIQCV010000012">
    <property type="protein sequence ID" value="KAH1038785.1"/>
    <property type="molecule type" value="Genomic_DNA"/>
</dbReference>
<dbReference type="Proteomes" id="UP000828251">
    <property type="component" value="Unassembled WGS sequence"/>
</dbReference>
<reference evidence="1 2" key="1">
    <citation type="journal article" date="2021" name="Plant Biotechnol. J.">
        <title>Multi-omics assisted identification of the key and species-specific regulatory components of drought-tolerant mechanisms in Gossypium stocksii.</title>
        <authorList>
            <person name="Yu D."/>
            <person name="Ke L."/>
            <person name="Zhang D."/>
            <person name="Wu Y."/>
            <person name="Sun Y."/>
            <person name="Mei J."/>
            <person name="Sun J."/>
            <person name="Sun Y."/>
        </authorList>
    </citation>
    <scope>NUCLEOTIDE SEQUENCE [LARGE SCALE GENOMIC DNA]</scope>
    <source>
        <strain evidence="2">cv. E1</strain>
        <tissue evidence="1">Leaf</tissue>
    </source>
</reference>
<protein>
    <submittedName>
        <fullName evidence="1">Uncharacterized protein</fullName>
    </submittedName>
</protein>